<proteinExistence type="predicted"/>
<accession>A0A9D1EDT0</accession>
<evidence type="ECO:0000313" key="2">
    <source>
        <dbReference type="Proteomes" id="UP000824201"/>
    </source>
</evidence>
<name>A0A9D1EDT0_9FIRM</name>
<reference evidence="1" key="1">
    <citation type="submission" date="2020-10" db="EMBL/GenBank/DDBJ databases">
        <authorList>
            <person name="Gilroy R."/>
        </authorList>
    </citation>
    <scope>NUCLEOTIDE SEQUENCE</scope>
    <source>
        <strain evidence="1">ChiW13-3771</strain>
    </source>
</reference>
<reference evidence="1" key="2">
    <citation type="journal article" date="2021" name="PeerJ">
        <title>Extensive microbial diversity within the chicken gut microbiome revealed by metagenomics and culture.</title>
        <authorList>
            <person name="Gilroy R."/>
            <person name="Ravi A."/>
            <person name="Getino M."/>
            <person name="Pursley I."/>
            <person name="Horton D.L."/>
            <person name="Alikhan N.F."/>
            <person name="Baker D."/>
            <person name="Gharbi K."/>
            <person name="Hall N."/>
            <person name="Watson M."/>
            <person name="Adriaenssens E.M."/>
            <person name="Foster-Nyarko E."/>
            <person name="Jarju S."/>
            <person name="Secka A."/>
            <person name="Antonio M."/>
            <person name="Oren A."/>
            <person name="Chaudhuri R.R."/>
            <person name="La Ragione R."/>
            <person name="Hildebrand F."/>
            <person name="Pallen M.J."/>
        </authorList>
    </citation>
    <scope>NUCLEOTIDE SEQUENCE</scope>
    <source>
        <strain evidence="1">ChiW13-3771</strain>
    </source>
</reference>
<dbReference type="AlphaFoldDB" id="A0A9D1EDT0"/>
<gene>
    <name evidence="1" type="ORF">IAC96_06275</name>
</gene>
<dbReference type="Proteomes" id="UP000824201">
    <property type="component" value="Unassembled WGS sequence"/>
</dbReference>
<comment type="caution">
    <text evidence="1">The sequence shown here is derived from an EMBL/GenBank/DDBJ whole genome shotgun (WGS) entry which is preliminary data.</text>
</comment>
<evidence type="ECO:0000313" key="1">
    <source>
        <dbReference type="EMBL" id="HIR88542.1"/>
    </source>
</evidence>
<organism evidence="1 2">
    <name type="scientific">Candidatus Fimimorpha faecalis</name>
    <dbReference type="NCBI Taxonomy" id="2840824"/>
    <lineage>
        <taxon>Bacteria</taxon>
        <taxon>Bacillati</taxon>
        <taxon>Bacillota</taxon>
        <taxon>Clostridia</taxon>
        <taxon>Eubacteriales</taxon>
        <taxon>Candidatus Fimimorpha</taxon>
    </lineage>
</organism>
<protein>
    <recommendedName>
        <fullName evidence="3">Type I-B CRISPR-associated protein Cas8b/Csh1</fullName>
    </recommendedName>
</protein>
<dbReference type="EMBL" id="DVHN01000071">
    <property type="protein sequence ID" value="HIR88542.1"/>
    <property type="molecule type" value="Genomic_DNA"/>
</dbReference>
<sequence>MIWECVEIFKRELEKNSDKFVLDNYIPKDGTYFIIKIEKDNWEMMEPIDITYDKKQERVEGEMNVYYEKVCFLDYYSKLIDMDKALDRAKKIHSNNYLSFFVKKENLFNGALTVDIIKKYYDVFRNLNTKYGRSPESKKLYEETEKLCGQTDIDLINSIEEWINTHIFKILKPSKEKDYLKLFFVFPDWNKTKQLFIQEGTRYFIPNIYNNNKYNTDGHDGKILGLPNNNLQMNGKKPYLGNMSRKNKAPFLLDREQVLLQSKFYDYLEGFAAKGKYDVYFDIEKNKIRAYKSKEYPGSGFYGYYIRIKKGKEVEIQNVDVVVYYNPNLRPAFLYKQILEVKESQNYGSITKRKDLENLINEVFFNKGLMANYFTEPKDIPKNDPIVFREIVEIRERLFAWFYKNTDMDISTVLIASAWELIKNSFKKGNWTKTKHQLNLKWSLEDYFNSNQKKEILMNEIEKNMFRYMKEQDWDFKNDEEYYFGVGQMASFLIGKSRSAKKPMSFINIYLSAGNDQVIKEQLRTLFQKYSYDISYTDWRVKSLFSHLMLYRPNGKVNKEMIIAGATASNVIYKKEEED</sequence>
<evidence type="ECO:0008006" key="3">
    <source>
        <dbReference type="Google" id="ProtNLM"/>
    </source>
</evidence>